<dbReference type="Proteomes" id="UP001357485">
    <property type="component" value="Unassembled WGS sequence"/>
</dbReference>
<dbReference type="PANTHER" id="PTHR18934">
    <property type="entry name" value="ATP-DEPENDENT RNA HELICASE"/>
    <property type="match status" value="1"/>
</dbReference>
<keyword evidence="7" id="KW-1185">Reference proteome</keyword>
<dbReference type="GO" id="GO:0016787">
    <property type="term" value="F:hydrolase activity"/>
    <property type="evidence" value="ECO:0007669"/>
    <property type="project" value="UniProtKB-KW"/>
</dbReference>
<evidence type="ECO:0000256" key="1">
    <source>
        <dbReference type="ARBA" id="ARBA00022741"/>
    </source>
</evidence>
<name>A0ABR0LID1_9PEZI</name>
<organism evidence="6 7">
    <name type="scientific">Cryomyces antarcticus</name>
    <dbReference type="NCBI Taxonomy" id="329879"/>
    <lineage>
        <taxon>Eukaryota</taxon>
        <taxon>Fungi</taxon>
        <taxon>Dikarya</taxon>
        <taxon>Ascomycota</taxon>
        <taxon>Pezizomycotina</taxon>
        <taxon>Dothideomycetes</taxon>
        <taxon>Dothideomycetes incertae sedis</taxon>
        <taxon>Cryomyces</taxon>
    </lineage>
</organism>
<dbReference type="PANTHER" id="PTHR18934:SF99">
    <property type="entry name" value="ATP-DEPENDENT RNA HELICASE DHX37-RELATED"/>
    <property type="match status" value="1"/>
</dbReference>
<dbReference type="InterPro" id="IPR027417">
    <property type="entry name" value="P-loop_NTPase"/>
</dbReference>
<dbReference type="EC" id="3.6.4.13" evidence="6"/>
<gene>
    <name evidence="6" type="primary">ECM16_3</name>
    <name evidence="6" type="ORF">LTR16_011291</name>
</gene>
<keyword evidence="2 6" id="KW-0378">Hydrolase</keyword>
<sequence>PSVKPLKLIIMSATLRISDFTENKRLFRDGPPPLVKAEGRQYPVTVHFARRTQRDYLEEAFRKVGKGHKKLPHGGMLVFLTGQNEIMALAKRLRETFASTSSEPTKHSRVQYSAAEAPLEADDIEIGGHQDPEDDDGSDADSEIHGLDEEEDREFDIGEDAGDVLK</sequence>
<evidence type="ECO:0000313" key="6">
    <source>
        <dbReference type="EMBL" id="KAK5175980.1"/>
    </source>
</evidence>
<feature type="non-terminal residue" evidence="6">
    <location>
        <position position="166"/>
    </location>
</feature>
<evidence type="ECO:0000313" key="7">
    <source>
        <dbReference type="Proteomes" id="UP001357485"/>
    </source>
</evidence>
<evidence type="ECO:0000256" key="4">
    <source>
        <dbReference type="ARBA" id="ARBA00022840"/>
    </source>
</evidence>
<comment type="caution">
    <text evidence="6">The sequence shown here is derived from an EMBL/GenBank/DDBJ whole genome shotgun (WGS) entry which is preliminary data.</text>
</comment>
<protein>
    <submittedName>
        <fullName evidence="6">ATP-dependent RNA helicase DHR1</fullName>
        <ecNumber evidence="6">3.6.4.13</ecNumber>
    </submittedName>
</protein>
<dbReference type="GO" id="GO:0003724">
    <property type="term" value="F:RNA helicase activity"/>
    <property type="evidence" value="ECO:0007669"/>
    <property type="project" value="UniProtKB-EC"/>
</dbReference>
<evidence type="ECO:0000256" key="3">
    <source>
        <dbReference type="ARBA" id="ARBA00022806"/>
    </source>
</evidence>
<keyword evidence="4" id="KW-0067">ATP-binding</keyword>
<feature type="compositionally biased region" description="Acidic residues" evidence="5">
    <location>
        <begin position="148"/>
        <end position="166"/>
    </location>
</feature>
<accession>A0ABR0LID1</accession>
<evidence type="ECO:0000256" key="2">
    <source>
        <dbReference type="ARBA" id="ARBA00022801"/>
    </source>
</evidence>
<dbReference type="Gene3D" id="3.40.50.300">
    <property type="entry name" value="P-loop containing nucleotide triphosphate hydrolases"/>
    <property type="match status" value="1"/>
</dbReference>
<feature type="compositionally biased region" description="Acidic residues" evidence="5">
    <location>
        <begin position="132"/>
        <end position="141"/>
    </location>
</feature>
<feature type="region of interest" description="Disordered" evidence="5">
    <location>
        <begin position="97"/>
        <end position="166"/>
    </location>
</feature>
<dbReference type="EMBL" id="JAVRRA010019873">
    <property type="protein sequence ID" value="KAK5175980.1"/>
    <property type="molecule type" value="Genomic_DNA"/>
</dbReference>
<evidence type="ECO:0000256" key="5">
    <source>
        <dbReference type="SAM" id="MobiDB-lite"/>
    </source>
</evidence>
<keyword evidence="1" id="KW-0547">Nucleotide-binding</keyword>
<proteinExistence type="predicted"/>
<reference evidence="6 7" key="1">
    <citation type="submission" date="2023-08" db="EMBL/GenBank/DDBJ databases">
        <title>Black Yeasts Isolated from many extreme environments.</title>
        <authorList>
            <person name="Coleine C."/>
            <person name="Stajich J.E."/>
            <person name="Selbmann L."/>
        </authorList>
    </citation>
    <scope>NUCLEOTIDE SEQUENCE [LARGE SCALE GENOMIC DNA]</scope>
    <source>
        <strain evidence="6 7">CCFEE 536</strain>
    </source>
</reference>
<feature type="non-terminal residue" evidence="6">
    <location>
        <position position="1"/>
    </location>
</feature>
<keyword evidence="3 6" id="KW-0347">Helicase</keyword>